<dbReference type="OrthoDB" id="9152354at2"/>
<reference evidence="1 2" key="1">
    <citation type="submission" date="2016-10" db="EMBL/GenBank/DDBJ databases">
        <title>Rodentibacter gen. nov. and new species.</title>
        <authorList>
            <person name="Christensen H."/>
        </authorList>
    </citation>
    <scope>NUCLEOTIDE SEQUENCE [LARGE SCALE GENOMIC DNA]</scope>
    <source>
        <strain evidence="1 2">Ac69</strain>
    </source>
</reference>
<evidence type="ECO:0000313" key="1">
    <source>
        <dbReference type="EMBL" id="OOF35553.1"/>
    </source>
</evidence>
<proteinExistence type="predicted"/>
<accession>A0A1V3I751</accession>
<gene>
    <name evidence="1" type="ORF">BKK48_09655</name>
</gene>
<sequence length="212" mass="24730">MLKPEEIYDVLYRIPKGVDSTIVLEDLDLKDIPKDRINKIISIIYDHDYYDDFDLIKAASLLSNWGFDEGFYFLSSLLLGEKENKLLYELLIDEEVYKMIFYAIIGYWGSVSDSNIDGSHLKDIMFPVVSKLIELASINGFNISYIYFMILDYDFVEFVPLVKKYLSNIIDDSSQYWNIHDSIKLLMKIEPGFAIDLIHKKNKELSDFGIEI</sequence>
<dbReference type="EMBL" id="MLHH01000031">
    <property type="protein sequence ID" value="OOF35553.1"/>
    <property type="molecule type" value="Genomic_DNA"/>
</dbReference>
<evidence type="ECO:0000313" key="2">
    <source>
        <dbReference type="Proteomes" id="UP000189437"/>
    </source>
</evidence>
<dbReference type="STRING" id="1908258.BKK48_09655"/>
<name>A0A1V3I751_9PAST</name>
<protein>
    <recommendedName>
        <fullName evidence="3">HEAT repeat domain-containing protein</fullName>
    </recommendedName>
</protein>
<organism evidence="1 2">
    <name type="scientific">Rodentibacter heidelbergensis</name>
    <dbReference type="NCBI Taxonomy" id="1908258"/>
    <lineage>
        <taxon>Bacteria</taxon>
        <taxon>Pseudomonadati</taxon>
        <taxon>Pseudomonadota</taxon>
        <taxon>Gammaproteobacteria</taxon>
        <taxon>Pasteurellales</taxon>
        <taxon>Pasteurellaceae</taxon>
        <taxon>Rodentibacter</taxon>
    </lineage>
</organism>
<dbReference type="RefSeq" id="WP_077428271.1">
    <property type="nucleotide sequence ID" value="NZ_MLHH01000031.1"/>
</dbReference>
<evidence type="ECO:0008006" key="3">
    <source>
        <dbReference type="Google" id="ProtNLM"/>
    </source>
</evidence>
<keyword evidence="2" id="KW-1185">Reference proteome</keyword>
<dbReference type="AlphaFoldDB" id="A0A1V3I751"/>
<comment type="caution">
    <text evidence="1">The sequence shown here is derived from an EMBL/GenBank/DDBJ whole genome shotgun (WGS) entry which is preliminary data.</text>
</comment>
<dbReference type="Proteomes" id="UP000189437">
    <property type="component" value="Unassembled WGS sequence"/>
</dbReference>